<keyword evidence="2" id="KW-1185">Reference proteome</keyword>
<keyword evidence="1" id="KW-0548">Nucleotidyltransferase</keyword>
<name>A0ACD4DHM6_9NOCA</name>
<dbReference type="Proteomes" id="UP001156484">
    <property type="component" value="Chromosome"/>
</dbReference>
<dbReference type="EC" id="2.7.7.24" evidence="1"/>
<sequence>MRGIILAGGTGSRLHPITRGVSKQLVPVYDKPMIYYPLSTLMLAGIRDILMITTPHDADSFRRLLGDGSQFGVNLTYTVQPSPDGLAQAFVLGADHIGHEPVALILGDNIFYGPGLGTQLTRFTDIDGGAVFAYRVSDPTAYGVIEFDDSGRALSLEEKPTDPKSNFAVPGLYFYDNDVVGIARSLTPSARGELEITDVNRTYLEAGRLHVEVLPRGTAWLDTGTFDSLLDAANFVRTIEQRQGLKIGVPEEVAWRRGFIDDEQLRAAAEPLVKSGYGSYLLDLLERGKDR</sequence>
<accession>A0ACD4DHM6</accession>
<gene>
    <name evidence="1" type="primary">rfbA</name>
    <name evidence="1" type="ORF">OED52_00990</name>
</gene>
<evidence type="ECO:0000313" key="2">
    <source>
        <dbReference type="Proteomes" id="UP001156484"/>
    </source>
</evidence>
<protein>
    <submittedName>
        <fullName evidence="1">Glucose-1-phosphate thymidylyltransferase RfbA</fullName>
        <ecNumber evidence="1">2.7.7.24</ecNumber>
    </submittedName>
</protein>
<organism evidence="1 2">
    <name type="scientific">Rhodococcus sacchari</name>
    <dbReference type="NCBI Taxonomy" id="2962047"/>
    <lineage>
        <taxon>Bacteria</taxon>
        <taxon>Bacillati</taxon>
        <taxon>Actinomycetota</taxon>
        <taxon>Actinomycetes</taxon>
        <taxon>Mycobacteriales</taxon>
        <taxon>Nocardiaceae</taxon>
        <taxon>Rhodococcus</taxon>
    </lineage>
</organism>
<proteinExistence type="predicted"/>
<evidence type="ECO:0000313" key="1">
    <source>
        <dbReference type="EMBL" id="UYP19198.1"/>
    </source>
</evidence>
<keyword evidence="1" id="KW-0808">Transferase</keyword>
<dbReference type="EMBL" id="CP107551">
    <property type="protein sequence ID" value="UYP19198.1"/>
    <property type="molecule type" value="Genomic_DNA"/>
</dbReference>
<reference evidence="1" key="1">
    <citation type="submission" date="2022-10" db="EMBL/GenBank/DDBJ databases">
        <title>Rhodococcus ferula Z13 complete genome.</title>
        <authorList>
            <person name="Long X."/>
            <person name="Zang M."/>
        </authorList>
    </citation>
    <scope>NUCLEOTIDE SEQUENCE</scope>
    <source>
        <strain evidence="1">Z13</strain>
    </source>
</reference>